<gene>
    <name evidence="1" type="ORF">CLODIP_2_CD08822</name>
</gene>
<name>A0A8S1BVA8_9INSE</name>
<dbReference type="InterPro" id="IPR011992">
    <property type="entry name" value="EF-hand-dom_pair"/>
</dbReference>
<evidence type="ECO:0000313" key="2">
    <source>
        <dbReference type="Proteomes" id="UP000494165"/>
    </source>
</evidence>
<dbReference type="Proteomes" id="UP000494165">
    <property type="component" value="Unassembled WGS sequence"/>
</dbReference>
<reference evidence="1 2" key="1">
    <citation type="submission" date="2020-04" db="EMBL/GenBank/DDBJ databases">
        <authorList>
            <person name="Alioto T."/>
            <person name="Alioto T."/>
            <person name="Gomez Garrido J."/>
        </authorList>
    </citation>
    <scope>NUCLEOTIDE SEQUENCE [LARGE SCALE GENOMIC DNA]</scope>
</reference>
<accession>A0A8S1BVA8</accession>
<proteinExistence type="predicted"/>
<dbReference type="AlphaFoldDB" id="A0A8S1BVA8"/>
<dbReference type="SUPFAM" id="SSF47473">
    <property type="entry name" value="EF-hand"/>
    <property type="match status" value="1"/>
</dbReference>
<keyword evidence="2" id="KW-1185">Reference proteome</keyword>
<evidence type="ECO:0000313" key="1">
    <source>
        <dbReference type="EMBL" id="CAB3360508.1"/>
    </source>
</evidence>
<sequence length="165" mass="19174">MNYQDLQREFNYIFDYNFDPFVCGLMISYIHPTIQVLSEEQFNDLHADMHSWIHAFHCYAYIWVGGQVIVEAKNRGFITAIQQGVLNLARMGNAFKFLGLTMSDELIEVTYDKFKEKDTGALSLNGFITICLLFATEQPPRQHLRRSDECAILPKWTSKEEAFCE</sequence>
<dbReference type="EMBL" id="CADEPI010000003">
    <property type="protein sequence ID" value="CAB3360508.1"/>
    <property type="molecule type" value="Genomic_DNA"/>
</dbReference>
<organism evidence="1 2">
    <name type="scientific">Cloeon dipterum</name>
    <dbReference type="NCBI Taxonomy" id="197152"/>
    <lineage>
        <taxon>Eukaryota</taxon>
        <taxon>Metazoa</taxon>
        <taxon>Ecdysozoa</taxon>
        <taxon>Arthropoda</taxon>
        <taxon>Hexapoda</taxon>
        <taxon>Insecta</taxon>
        <taxon>Pterygota</taxon>
        <taxon>Palaeoptera</taxon>
        <taxon>Ephemeroptera</taxon>
        <taxon>Pisciforma</taxon>
        <taxon>Baetidae</taxon>
        <taxon>Cloeon</taxon>
    </lineage>
</organism>
<comment type="caution">
    <text evidence="1">The sequence shown here is derived from an EMBL/GenBank/DDBJ whole genome shotgun (WGS) entry which is preliminary data.</text>
</comment>
<protein>
    <submittedName>
        <fullName evidence="1">Uncharacterized protein</fullName>
    </submittedName>
</protein>